<sequence length="29" mass="3297">PFEKEDIANLPSKIASIIIKKNRAEKIET</sequence>
<dbReference type="EMBL" id="BARS01021651">
    <property type="protein sequence ID" value="GAG06045.1"/>
    <property type="molecule type" value="Genomic_DNA"/>
</dbReference>
<organism evidence="2">
    <name type="scientific">marine sediment metagenome</name>
    <dbReference type="NCBI Taxonomy" id="412755"/>
    <lineage>
        <taxon>unclassified sequences</taxon>
        <taxon>metagenomes</taxon>
        <taxon>ecological metagenomes</taxon>
    </lineage>
</organism>
<dbReference type="Gene3D" id="3.40.5.50">
    <property type="match status" value="1"/>
</dbReference>
<dbReference type="AlphaFoldDB" id="X0UKD1"/>
<feature type="domain" description="Gins51 C-terminal" evidence="1">
    <location>
        <begin position="1"/>
        <end position="27"/>
    </location>
</feature>
<dbReference type="Pfam" id="PF22090">
    <property type="entry name" value="Gins51_C"/>
    <property type="match status" value="1"/>
</dbReference>
<feature type="non-terminal residue" evidence="2">
    <location>
        <position position="1"/>
    </location>
</feature>
<reference evidence="2" key="1">
    <citation type="journal article" date="2014" name="Front. Microbiol.">
        <title>High frequency of phylogenetically diverse reductive dehalogenase-homologous genes in deep subseafloor sedimentary metagenomes.</title>
        <authorList>
            <person name="Kawai M."/>
            <person name="Futagami T."/>
            <person name="Toyoda A."/>
            <person name="Takaki Y."/>
            <person name="Nishi S."/>
            <person name="Hori S."/>
            <person name="Arai W."/>
            <person name="Tsubouchi T."/>
            <person name="Morono Y."/>
            <person name="Uchiyama I."/>
            <person name="Ito T."/>
            <person name="Fujiyama A."/>
            <person name="Inagaki F."/>
            <person name="Takami H."/>
        </authorList>
    </citation>
    <scope>NUCLEOTIDE SEQUENCE</scope>
    <source>
        <strain evidence="2">Expedition CK06-06</strain>
    </source>
</reference>
<evidence type="ECO:0000259" key="1">
    <source>
        <dbReference type="Pfam" id="PF22090"/>
    </source>
</evidence>
<comment type="caution">
    <text evidence="2">The sequence shown here is derived from an EMBL/GenBank/DDBJ whole genome shotgun (WGS) entry which is preliminary data.</text>
</comment>
<accession>X0UKD1</accession>
<protein>
    <recommendedName>
        <fullName evidence="1">Gins51 C-terminal domain-containing protein</fullName>
    </recommendedName>
</protein>
<name>X0UKD1_9ZZZZ</name>
<gene>
    <name evidence="2" type="ORF">S01H1_34736</name>
</gene>
<evidence type="ECO:0000313" key="2">
    <source>
        <dbReference type="EMBL" id="GAG06045.1"/>
    </source>
</evidence>
<dbReference type="InterPro" id="IPR054314">
    <property type="entry name" value="Gins51_C"/>
</dbReference>
<proteinExistence type="predicted"/>